<dbReference type="VEuPathDB" id="TriTrypDB:TcCLB.511873.10"/>
<evidence type="ECO:0000259" key="3">
    <source>
        <dbReference type="Pfam" id="PF13859"/>
    </source>
</evidence>
<dbReference type="VEuPathDB" id="TriTrypDB:C4B63_69g42"/>
<feature type="domain" description="Sialidase" evidence="3">
    <location>
        <begin position="92"/>
        <end position="443"/>
    </location>
</feature>
<feature type="compositionally biased region" description="Polar residues" evidence="2">
    <location>
        <begin position="770"/>
        <end position="792"/>
    </location>
</feature>
<dbReference type="VEuPathDB" id="TriTrypDB:TcCL_ESM02359"/>
<dbReference type="VEuPathDB" id="TriTrypDB:TcBrA4_0148650"/>
<evidence type="ECO:0000313" key="6">
    <source>
        <dbReference type="Proteomes" id="UP000246121"/>
    </source>
</evidence>
<dbReference type="PRINTS" id="PR01803">
    <property type="entry name" value="TCSIALIDASE"/>
</dbReference>
<dbReference type="VEuPathDB" id="TriTrypDB:C3747_93g122"/>
<dbReference type="VEuPathDB" id="TriTrypDB:TcCLB.509419.131"/>
<accession>A0A2V2UXK9</accession>
<gene>
    <name evidence="5" type="ORF">C4B63_69g42</name>
</gene>
<feature type="region of interest" description="Disordered" evidence="2">
    <location>
        <begin position="711"/>
        <end position="794"/>
    </location>
</feature>
<evidence type="ECO:0000259" key="4">
    <source>
        <dbReference type="Pfam" id="PF22925"/>
    </source>
</evidence>
<dbReference type="InterPro" id="IPR011040">
    <property type="entry name" value="Sialidase"/>
</dbReference>
<dbReference type="Pfam" id="PF22925">
    <property type="entry name" value="TS_C"/>
    <property type="match status" value="1"/>
</dbReference>
<dbReference type="VEuPathDB" id="TriTrypDB:TCSYLVIO_005129"/>
<dbReference type="VEuPathDB" id="TriTrypDB:TcG_11779"/>
<dbReference type="InterPro" id="IPR026856">
    <property type="entry name" value="Sialidase_fam"/>
</dbReference>
<organism evidence="5 6">
    <name type="scientific">Trypanosoma cruzi</name>
    <dbReference type="NCBI Taxonomy" id="5693"/>
    <lineage>
        <taxon>Eukaryota</taxon>
        <taxon>Discoba</taxon>
        <taxon>Euglenozoa</taxon>
        <taxon>Kinetoplastea</taxon>
        <taxon>Metakinetoplastina</taxon>
        <taxon>Trypanosomatida</taxon>
        <taxon>Trypanosomatidae</taxon>
        <taxon>Trypanosoma</taxon>
        <taxon>Schizotrypanum</taxon>
    </lineage>
</organism>
<dbReference type="CDD" id="cd15482">
    <property type="entry name" value="Sialidase_non-viral"/>
    <property type="match status" value="1"/>
</dbReference>
<dbReference type="VEuPathDB" id="TriTrypDB:Tc_MARK_9983"/>
<dbReference type="PANTHER" id="PTHR10628:SF30">
    <property type="entry name" value="EXO-ALPHA-SIALIDASE"/>
    <property type="match status" value="1"/>
</dbReference>
<dbReference type="InterPro" id="IPR013320">
    <property type="entry name" value="ConA-like_dom_sf"/>
</dbReference>
<reference evidence="5 6" key="1">
    <citation type="journal article" date="2018" name="Microb. Genom.">
        <title>Expanding an expanded genome: long-read sequencing of Trypanosoma cruzi.</title>
        <authorList>
            <person name="Berna L."/>
            <person name="Rodriguez M."/>
            <person name="Chiribao M.L."/>
            <person name="Parodi-Talice A."/>
            <person name="Pita S."/>
            <person name="Rijo G."/>
            <person name="Alvarez-Valin F."/>
            <person name="Robello C."/>
        </authorList>
    </citation>
    <scope>NUCLEOTIDE SEQUENCE [LARGE SCALE GENOMIC DNA]</scope>
    <source>
        <strain evidence="5 6">Dm28c</strain>
    </source>
</reference>
<protein>
    <submittedName>
        <fullName evidence="5">Putative trans-sialidase, Group V</fullName>
    </submittedName>
</protein>
<dbReference type="Proteomes" id="UP000246121">
    <property type="component" value="Unassembled WGS sequence"/>
</dbReference>
<dbReference type="InterPro" id="IPR021287">
    <property type="entry name" value="Trans-sialidase_CS"/>
</dbReference>
<dbReference type="VEuPathDB" id="TriTrypDB:TcG_11780"/>
<dbReference type="Gene3D" id="2.60.120.200">
    <property type="match status" value="1"/>
</dbReference>
<evidence type="ECO:0000313" key="5">
    <source>
        <dbReference type="EMBL" id="PWU88711.1"/>
    </source>
</evidence>
<dbReference type="InterPro" id="IPR055239">
    <property type="entry name" value="TS_C"/>
</dbReference>
<dbReference type="Pfam" id="PF11052">
    <property type="entry name" value="Tr-sialidase_C"/>
    <property type="match status" value="1"/>
</dbReference>
<evidence type="ECO:0000256" key="1">
    <source>
        <dbReference type="ARBA" id="ARBA00022737"/>
    </source>
</evidence>
<dbReference type="GO" id="GO:0005737">
    <property type="term" value="C:cytoplasm"/>
    <property type="evidence" value="ECO:0007669"/>
    <property type="project" value="TreeGrafter"/>
</dbReference>
<dbReference type="VEuPathDB" id="TriTrypDB:TCDM_12046"/>
<dbReference type="VEuPathDB" id="TriTrypDB:BCY84_01973"/>
<dbReference type="VEuPathDB" id="TriTrypDB:TcBrA4_0182010"/>
<dbReference type="InterPro" id="IPR008377">
    <property type="entry name" value="Sialidase_trypan"/>
</dbReference>
<dbReference type="GO" id="GO:0009313">
    <property type="term" value="P:oligosaccharide catabolic process"/>
    <property type="evidence" value="ECO:0007669"/>
    <property type="project" value="TreeGrafter"/>
</dbReference>
<comment type="caution">
    <text evidence="5">The sequence shown here is derived from an EMBL/GenBank/DDBJ whole genome shotgun (WGS) entry which is preliminary data.</text>
</comment>
<feature type="domain" description="Trans-sialidase C-terminal" evidence="4">
    <location>
        <begin position="504"/>
        <end position="707"/>
    </location>
</feature>
<feature type="compositionally biased region" description="Polar residues" evidence="2">
    <location>
        <begin position="727"/>
        <end position="737"/>
    </location>
</feature>
<name>A0A2V2UXK9_TRYCR</name>
<feature type="region of interest" description="Disordered" evidence="2">
    <location>
        <begin position="1"/>
        <end position="39"/>
    </location>
</feature>
<proteinExistence type="predicted"/>
<dbReference type="Gene3D" id="2.120.10.10">
    <property type="match status" value="1"/>
</dbReference>
<dbReference type="SUPFAM" id="SSF49899">
    <property type="entry name" value="Concanavalin A-like lectins/glucanases"/>
    <property type="match status" value="1"/>
</dbReference>
<dbReference type="SUPFAM" id="SSF50939">
    <property type="entry name" value="Sialidases"/>
    <property type="match status" value="1"/>
</dbReference>
<dbReference type="EMBL" id="PRFA01000069">
    <property type="protein sequence ID" value="PWU88711.1"/>
    <property type="molecule type" value="Genomic_DNA"/>
</dbReference>
<dbReference type="Pfam" id="PF13859">
    <property type="entry name" value="BNR_3"/>
    <property type="match status" value="1"/>
</dbReference>
<dbReference type="InterPro" id="IPR036278">
    <property type="entry name" value="Sialidase_sf"/>
</dbReference>
<dbReference type="GO" id="GO:0004308">
    <property type="term" value="F:exo-alpha-sialidase activity"/>
    <property type="evidence" value="ECO:0007669"/>
    <property type="project" value="InterPro"/>
</dbReference>
<dbReference type="PANTHER" id="PTHR10628">
    <property type="entry name" value="SIALIDASE"/>
    <property type="match status" value="1"/>
</dbReference>
<dbReference type="GO" id="GO:0016020">
    <property type="term" value="C:membrane"/>
    <property type="evidence" value="ECO:0007669"/>
    <property type="project" value="TreeGrafter"/>
</dbReference>
<dbReference type="VEuPathDB" id="TriTrypDB:TCSYLVIO_003512"/>
<dbReference type="GO" id="GO:0006689">
    <property type="term" value="P:ganglioside catabolic process"/>
    <property type="evidence" value="ECO:0007669"/>
    <property type="project" value="TreeGrafter"/>
</dbReference>
<dbReference type="VEuPathDB" id="TriTrypDB:TCDM_12394"/>
<dbReference type="AlphaFoldDB" id="A0A2V2UXK9"/>
<evidence type="ECO:0000256" key="2">
    <source>
        <dbReference type="SAM" id="MobiDB-lite"/>
    </source>
</evidence>
<dbReference type="VEuPathDB" id="TriTrypDB:TcCLB.508495.100"/>
<sequence>MLSRAAAVKAPRTHNRRRVTGSSGRRREGRESEPQRPNMSRHLFHSAVLLLIVVIMCCNAGADQSAGQSTVSKFEWKEIKDEEGVTVESLGAPGLLKVGSDVFAVAEAQCKKNSENSGFTGIASQLLTEKKDNKPVEIMNDAKKDTQFLEDGTSEVPKKKVDVSRPTTVVKGNDIYMLVGKYSRGDATGENRDAGDWGLLLVKGEVSADENKKIEWKNTEIFPRALDTQPDSWTKLIGSGGSGVLTDDGRLMFPVEGTKKGDAQNDVKTVSLIIHNSKDTAEGWNLSKGMSDGGCSVPSVVEWGEKDKKLIMMTACDDGRRRVYESGDMGESWTEALGTLSRVWGNKKGAEVKGVRSGFITATIDGDEKKRNVMLVTLPVYSEKAGSKKEKGELHLWLTDNTHIADIGPVSEMDEDEVAASSLLYESAEGEDNNNERLIALYEKKKGDEKPQSLWSVRLTEQLQRVKDVLATWKKVDETVSQLCPSESAVESALADNACRDGRITAGLVGFLSDSFSDNTWRDEYLGVNATVHHNDGAEKAKDGVNFRGAWAEWPVGSQGENQLYHFANYNFTLVATVSIDKAPEGDNPIPVMGVRAGSKGETKLMELSYNSEKKWKLFCSCETTNELSSHWEAGTAQQVAIVLQNGTQGSAYVDGKRVGAAPCELKNAESEEISHFYIGGDGGSTGSREVVSVNVKNVFLYNRPLTFSGGDADLEEAPHLPPANPQPTEAVSQSVEGDQKAMPHAGKPSEAPGEQATLQQPPEERETQENTTVGESATTQQVPANRSQGSVGSAAALNSHAVGGATGDGGTVRGSGLLPSLLPLLLGLWGFAAL</sequence>
<keyword evidence="1" id="KW-0677">Repeat</keyword>
<dbReference type="VEuPathDB" id="TriTrypDB:ECC02_002490"/>
<feature type="compositionally biased region" description="Basic and acidic residues" evidence="2">
    <location>
        <begin position="25"/>
        <end position="34"/>
    </location>
</feature>